<accession>A0AAC9F757</accession>
<dbReference type="SUPFAM" id="SSF56349">
    <property type="entry name" value="DNA breaking-rejoining enzymes"/>
    <property type="match status" value="1"/>
</dbReference>
<dbReference type="EMBL" id="CP013928">
    <property type="protein sequence ID" value="AMJ78880.1"/>
    <property type="molecule type" value="Genomic_DNA"/>
</dbReference>
<dbReference type="InterPro" id="IPR011010">
    <property type="entry name" value="DNA_brk_join_enz"/>
</dbReference>
<dbReference type="RefSeq" id="WP_015067398.1">
    <property type="nucleotide sequence ID" value="NZ_CAXGIV010000038.1"/>
</dbReference>
<evidence type="ECO:0008006" key="4">
    <source>
        <dbReference type="Google" id="ProtNLM"/>
    </source>
</evidence>
<dbReference type="GO" id="GO:0006310">
    <property type="term" value="P:DNA recombination"/>
    <property type="evidence" value="ECO:0007669"/>
    <property type="project" value="UniProtKB-KW"/>
</dbReference>
<protein>
    <recommendedName>
        <fullName evidence="4">Tyr recombinase domain-containing protein</fullName>
    </recommendedName>
</protein>
<dbReference type="AlphaFoldDB" id="A0AAC9F757"/>
<evidence type="ECO:0000256" key="1">
    <source>
        <dbReference type="ARBA" id="ARBA00023172"/>
    </source>
</evidence>
<organism evidence="2 3">
    <name type="scientific">Alteromonas mediterranea</name>
    <dbReference type="NCBI Taxonomy" id="314275"/>
    <lineage>
        <taxon>Bacteria</taxon>
        <taxon>Pseudomonadati</taxon>
        <taxon>Pseudomonadota</taxon>
        <taxon>Gammaproteobacteria</taxon>
        <taxon>Alteromonadales</taxon>
        <taxon>Alteromonadaceae</taxon>
        <taxon>Alteromonas/Salinimonas group</taxon>
        <taxon>Alteromonas</taxon>
    </lineage>
</organism>
<gene>
    <name evidence="2" type="ORF">AV942_11550</name>
</gene>
<keyword evidence="1" id="KW-0233">DNA recombination</keyword>
<dbReference type="Proteomes" id="UP000061468">
    <property type="component" value="Chromosome"/>
</dbReference>
<dbReference type="GO" id="GO:0015074">
    <property type="term" value="P:DNA integration"/>
    <property type="evidence" value="ECO:0007669"/>
    <property type="project" value="InterPro"/>
</dbReference>
<sequence>MEFYTWAADNDLPVRFQKKSLNNKSNSKSWRLDFKKYSKQKRKTQQVSQDSGLENISTEKNKYQRTRKLYCMSNEDITSLLGAYSDPVYSACLMLSLATGMREEGVCQFPYIGAGHNAHIRTYPDILATIPNSSKTFDFSIREKGKKRTVQVNLAAWKAICENYLPLYHERKVKFLEYRKTLPEHERPPINSIFFLTKKGKPVTPKKISQVTWAQKEKHLENFKFTFHDGRGWFITRFLIRHLTREQISNHVFDITVAEMLKEQIGHEDFETTYKHYVKVASLILETLDGKFDYSVVDDEFWGTLD</sequence>
<dbReference type="Gene3D" id="1.10.443.10">
    <property type="entry name" value="Intergrase catalytic core"/>
    <property type="match status" value="1"/>
</dbReference>
<reference evidence="2 3" key="1">
    <citation type="submission" date="2015-12" db="EMBL/GenBank/DDBJ databases">
        <title>Intraspecies pangenome expansion in the marine bacterium Alteromonas.</title>
        <authorList>
            <person name="Lopez-Perez M."/>
            <person name="Rodriguez-Valera F."/>
        </authorList>
    </citation>
    <scope>NUCLEOTIDE SEQUENCE [LARGE SCALE GENOMIC DNA]</scope>
    <source>
        <strain evidence="2 3">UM8</strain>
    </source>
</reference>
<dbReference type="GO" id="GO:0003677">
    <property type="term" value="F:DNA binding"/>
    <property type="evidence" value="ECO:0007669"/>
    <property type="project" value="InterPro"/>
</dbReference>
<evidence type="ECO:0000313" key="2">
    <source>
        <dbReference type="EMBL" id="AMJ78880.1"/>
    </source>
</evidence>
<name>A0AAC9F757_9ALTE</name>
<proteinExistence type="predicted"/>
<evidence type="ECO:0000313" key="3">
    <source>
        <dbReference type="Proteomes" id="UP000061468"/>
    </source>
</evidence>
<dbReference type="InterPro" id="IPR013762">
    <property type="entry name" value="Integrase-like_cat_sf"/>
</dbReference>